<evidence type="ECO:0000256" key="2">
    <source>
        <dbReference type="ARBA" id="ARBA00012438"/>
    </source>
</evidence>
<name>A0A6J6PIM7_9ZZZZ</name>
<keyword evidence="5" id="KW-0418">Kinase</keyword>
<keyword evidence="7" id="KW-0472">Membrane</keyword>
<gene>
    <name evidence="10" type="ORF">UFOPK2399_01035</name>
</gene>
<dbReference type="SMART" id="SM00387">
    <property type="entry name" value="HATPase_c"/>
    <property type="match status" value="1"/>
</dbReference>
<dbReference type="InterPro" id="IPR003660">
    <property type="entry name" value="HAMP_dom"/>
</dbReference>
<dbReference type="InterPro" id="IPR005467">
    <property type="entry name" value="His_kinase_dom"/>
</dbReference>
<dbReference type="Pfam" id="PF00672">
    <property type="entry name" value="HAMP"/>
    <property type="match status" value="1"/>
</dbReference>
<dbReference type="InterPro" id="IPR003661">
    <property type="entry name" value="HisK_dim/P_dom"/>
</dbReference>
<accession>A0A6J6PIM7</accession>
<reference evidence="10" key="1">
    <citation type="submission" date="2020-05" db="EMBL/GenBank/DDBJ databases">
        <authorList>
            <person name="Chiriac C."/>
            <person name="Salcher M."/>
            <person name="Ghai R."/>
            <person name="Kavagutti S V."/>
        </authorList>
    </citation>
    <scope>NUCLEOTIDE SEQUENCE</scope>
</reference>
<protein>
    <recommendedName>
        <fullName evidence="2">histidine kinase</fullName>
        <ecNumber evidence="2">2.7.13.3</ecNumber>
    </recommendedName>
</protein>
<keyword evidence="3" id="KW-0597">Phosphoprotein</keyword>
<dbReference type="PROSITE" id="PS50885">
    <property type="entry name" value="HAMP"/>
    <property type="match status" value="1"/>
</dbReference>
<dbReference type="SUPFAM" id="SSF47384">
    <property type="entry name" value="Homodimeric domain of signal transducing histidine kinase"/>
    <property type="match status" value="1"/>
</dbReference>
<dbReference type="SUPFAM" id="SSF55874">
    <property type="entry name" value="ATPase domain of HSP90 chaperone/DNA topoisomerase II/histidine kinase"/>
    <property type="match status" value="1"/>
</dbReference>
<dbReference type="InterPro" id="IPR036097">
    <property type="entry name" value="HisK_dim/P_sf"/>
</dbReference>
<dbReference type="PANTHER" id="PTHR43711">
    <property type="entry name" value="TWO-COMPONENT HISTIDINE KINASE"/>
    <property type="match status" value="1"/>
</dbReference>
<dbReference type="GO" id="GO:0016020">
    <property type="term" value="C:membrane"/>
    <property type="evidence" value="ECO:0007669"/>
    <property type="project" value="InterPro"/>
</dbReference>
<evidence type="ECO:0000256" key="6">
    <source>
        <dbReference type="ARBA" id="ARBA00023012"/>
    </source>
</evidence>
<dbReference type="GO" id="GO:0000155">
    <property type="term" value="F:phosphorelay sensor kinase activity"/>
    <property type="evidence" value="ECO:0007669"/>
    <property type="project" value="InterPro"/>
</dbReference>
<dbReference type="Pfam" id="PF00512">
    <property type="entry name" value="HisKA"/>
    <property type="match status" value="1"/>
</dbReference>
<evidence type="ECO:0000259" key="8">
    <source>
        <dbReference type="PROSITE" id="PS50109"/>
    </source>
</evidence>
<keyword evidence="4" id="KW-0808">Transferase</keyword>
<evidence type="ECO:0000256" key="1">
    <source>
        <dbReference type="ARBA" id="ARBA00000085"/>
    </source>
</evidence>
<evidence type="ECO:0000256" key="7">
    <source>
        <dbReference type="SAM" id="Phobius"/>
    </source>
</evidence>
<dbReference type="EMBL" id="CAEZXP010000002">
    <property type="protein sequence ID" value="CAB4696104.1"/>
    <property type="molecule type" value="Genomic_DNA"/>
</dbReference>
<dbReference type="Gene3D" id="1.10.287.130">
    <property type="match status" value="1"/>
</dbReference>
<evidence type="ECO:0000256" key="4">
    <source>
        <dbReference type="ARBA" id="ARBA00022679"/>
    </source>
</evidence>
<evidence type="ECO:0000256" key="3">
    <source>
        <dbReference type="ARBA" id="ARBA00022553"/>
    </source>
</evidence>
<dbReference type="Pfam" id="PF02518">
    <property type="entry name" value="HATPase_c"/>
    <property type="match status" value="1"/>
</dbReference>
<keyword evidence="6" id="KW-0902">Two-component regulatory system</keyword>
<dbReference type="AlphaFoldDB" id="A0A6J6PIM7"/>
<comment type="catalytic activity">
    <reaction evidence="1">
        <text>ATP + protein L-histidine = ADP + protein N-phospho-L-histidine.</text>
        <dbReference type="EC" id="2.7.13.3"/>
    </reaction>
</comment>
<evidence type="ECO:0000313" key="10">
    <source>
        <dbReference type="EMBL" id="CAB4696104.1"/>
    </source>
</evidence>
<dbReference type="SMART" id="SM00388">
    <property type="entry name" value="HisKA"/>
    <property type="match status" value="1"/>
</dbReference>
<dbReference type="CDD" id="cd06225">
    <property type="entry name" value="HAMP"/>
    <property type="match status" value="1"/>
</dbReference>
<dbReference type="Gene3D" id="6.10.340.10">
    <property type="match status" value="1"/>
</dbReference>
<dbReference type="InterPro" id="IPR003594">
    <property type="entry name" value="HATPase_dom"/>
</dbReference>
<keyword evidence="7" id="KW-0812">Transmembrane</keyword>
<sequence length="463" mass="49735">MFASLRVRLPLLFLLGMLLAGAVMTAIAIRLFQDFAHKQTVADLRRQADGIATLYTEAIEADFNPGATDSRKAPTFARKSLELATGSRIYYVGVPPFPGEKSGLPTLPESKIDWQSGKMLTFEFVPPGTTSEFIAVAAPVKPRDTPVGAIVVAREKTNITASVWALIRRLTVAGVLGLMVAGAFAMYLSRRLVEPVLGLSRAADEVAAGRYDTPVPARGAGEIGHLAERFSEMAERLAEAETHERNFLMSVSHELRTPLTAIRGHVSAILEGVIDDPETQALSLGVVEAEAQRLERLVGDIIDLAKLDTHRFTVHAEEVDLGQLARQAYDTFGEEARRRTIDYRLAITDTTVIVSDGDRVLQIVANLLSNAFRATPDGGAIGLTLDRSGSVVRFRVRDTGPGIPAEQQEVIFRPFVSGADGGTGLGLTIARELATALGGKLALESDVGVGSTFQLELPADEPA</sequence>
<dbReference type="SUPFAM" id="SSF158472">
    <property type="entry name" value="HAMP domain-like"/>
    <property type="match status" value="1"/>
</dbReference>
<dbReference type="PRINTS" id="PR00344">
    <property type="entry name" value="BCTRLSENSOR"/>
</dbReference>
<feature type="domain" description="Histidine kinase" evidence="8">
    <location>
        <begin position="250"/>
        <end position="461"/>
    </location>
</feature>
<evidence type="ECO:0000256" key="5">
    <source>
        <dbReference type="ARBA" id="ARBA00022777"/>
    </source>
</evidence>
<dbReference type="CDD" id="cd00082">
    <property type="entry name" value="HisKA"/>
    <property type="match status" value="1"/>
</dbReference>
<dbReference type="Gene3D" id="3.30.565.10">
    <property type="entry name" value="Histidine kinase-like ATPase, C-terminal domain"/>
    <property type="match status" value="1"/>
</dbReference>
<proteinExistence type="predicted"/>
<dbReference type="PROSITE" id="PS50109">
    <property type="entry name" value="HIS_KIN"/>
    <property type="match status" value="1"/>
</dbReference>
<keyword evidence="7" id="KW-1133">Transmembrane helix</keyword>
<dbReference type="InterPro" id="IPR036890">
    <property type="entry name" value="HATPase_C_sf"/>
</dbReference>
<dbReference type="PANTHER" id="PTHR43711:SF1">
    <property type="entry name" value="HISTIDINE KINASE 1"/>
    <property type="match status" value="1"/>
</dbReference>
<dbReference type="EC" id="2.7.13.3" evidence="2"/>
<dbReference type="InterPro" id="IPR004358">
    <property type="entry name" value="Sig_transdc_His_kin-like_C"/>
</dbReference>
<dbReference type="FunFam" id="1.10.287.130:FF:000001">
    <property type="entry name" value="Two-component sensor histidine kinase"/>
    <property type="match status" value="1"/>
</dbReference>
<dbReference type="SMART" id="SM00304">
    <property type="entry name" value="HAMP"/>
    <property type="match status" value="1"/>
</dbReference>
<organism evidence="10">
    <name type="scientific">freshwater metagenome</name>
    <dbReference type="NCBI Taxonomy" id="449393"/>
    <lineage>
        <taxon>unclassified sequences</taxon>
        <taxon>metagenomes</taxon>
        <taxon>ecological metagenomes</taxon>
    </lineage>
</organism>
<feature type="transmembrane region" description="Helical" evidence="7">
    <location>
        <begin position="166"/>
        <end position="188"/>
    </location>
</feature>
<dbReference type="InterPro" id="IPR050736">
    <property type="entry name" value="Sensor_HK_Regulatory"/>
</dbReference>
<feature type="domain" description="HAMP" evidence="9">
    <location>
        <begin position="190"/>
        <end position="242"/>
    </location>
</feature>
<evidence type="ECO:0000259" key="9">
    <source>
        <dbReference type="PROSITE" id="PS50885"/>
    </source>
</evidence>